<comment type="caution">
    <text evidence="1">The sequence shown here is derived from an EMBL/GenBank/DDBJ whole genome shotgun (WGS) entry which is preliminary data.</text>
</comment>
<name>A0A7J0E017_9ERIC</name>
<reference evidence="2" key="1">
    <citation type="submission" date="2019-07" db="EMBL/GenBank/DDBJ databases">
        <title>De Novo Assembly of kiwifruit Actinidia rufa.</title>
        <authorList>
            <person name="Sugita-Konishi S."/>
            <person name="Sato K."/>
            <person name="Mori E."/>
            <person name="Abe Y."/>
            <person name="Kisaki G."/>
            <person name="Hamano K."/>
            <person name="Suezawa K."/>
            <person name="Otani M."/>
            <person name="Fukuda T."/>
            <person name="Manabe T."/>
            <person name="Gomi K."/>
            <person name="Tabuchi M."/>
            <person name="Akimitsu K."/>
            <person name="Kataoka I."/>
        </authorList>
    </citation>
    <scope>NUCLEOTIDE SEQUENCE [LARGE SCALE GENOMIC DNA]</scope>
    <source>
        <strain evidence="2">cv. Fuchu</strain>
    </source>
</reference>
<proteinExistence type="predicted"/>
<evidence type="ECO:0000313" key="2">
    <source>
        <dbReference type="Proteomes" id="UP000585474"/>
    </source>
</evidence>
<keyword evidence="2" id="KW-1185">Reference proteome</keyword>
<gene>
    <name evidence="1" type="ORF">Acr_00g0100430</name>
</gene>
<protein>
    <submittedName>
        <fullName evidence="1">Uncharacterized protein</fullName>
    </submittedName>
</protein>
<sequence length="74" mass="8527">MPVMDYSEDYDSRKDISILQATIPPHQAGLRIRQRHENAQAKIRKIAEKLLLNHGGELVMGVMRAEEALKNDWE</sequence>
<dbReference type="EMBL" id="BJWL01000462">
    <property type="protein sequence ID" value="GFS46147.1"/>
    <property type="molecule type" value="Genomic_DNA"/>
</dbReference>
<dbReference type="AlphaFoldDB" id="A0A7J0E017"/>
<organism evidence="1 2">
    <name type="scientific">Actinidia rufa</name>
    <dbReference type="NCBI Taxonomy" id="165716"/>
    <lineage>
        <taxon>Eukaryota</taxon>
        <taxon>Viridiplantae</taxon>
        <taxon>Streptophyta</taxon>
        <taxon>Embryophyta</taxon>
        <taxon>Tracheophyta</taxon>
        <taxon>Spermatophyta</taxon>
        <taxon>Magnoliopsida</taxon>
        <taxon>eudicotyledons</taxon>
        <taxon>Gunneridae</taxon>
        <taxon>Pentapetalae</taxon>
        <taxon>asterids</taxon>
        <taxon>Ericales</taxon>
        <taxon>Actinidiaceae</taxon>
        <taxon>Actinidia</taxon>
    </lineage>
</organism>
<dbReference type="Proteomes" id="UP000585474">
    <property type="component" value="Unassembled WGS sequence"/>
</dbReference>
<evidence type="ECO:0000313" key="1">
    <source>
        <dbReference type="EMBL" id="GFS46147.1"/>
    </source>
</evidence>
<accession>A0A7J0E017</accession>